<name>A0A9D5HZI9_9BACI</name>
<comment type="caution">
    <text evidence="5">The sequence shown here is derived from an EMBL/GenBank/DDBJ whole genome shotgun (WGS) entry which is preliminary data.</text>
</comment>
<keyword evidence="1" id="KW-0805">Transcription regulation</keyword>
<dbReference type="Proteomes" id="UP000051061">
    <property type="component" value="Unassembled WGS sequence"/>
</dbReference>
<dbReference type="PRINTS" id="PR00036">
    <property type="entry name" value="HTHLACI"/>
</dbReference>
<evidence type="ECO:0000313" key="6">
    <source>
        <dbReference type="Proteomes" id="UP000051061"/>
    </source>
</evidence>
<dbReference type="Pfam" id="PF00356">
    <property type="entry name" value="LacI"/>
    <property type="match status" value="1"/>
</dbReference>
<dbReference type="GO" id="GO:0000976">
    <property type="term" value="F:transcription cis-regulatory region binding"/>
    <property type="evidence" value="ECO:0007669"/>
    <property type="project" value="TreeGrafter"/>
</dbReference>
<dbReference type="SUPFAM" id="SSF53822">
    <property type="entry name" value="Periplasmic binding protein-like I"/>
    <property type="match status" value="1"/>
</dbReference>
<dbReference type="PANTHER" id="PTHR30146:SF136">
    <property type="entry name" value="NTD BIOSYNTHESIS OPERON REGULATOR NTDR"/>
    <property type="match status" value="1"/>
</dbReference>
<reference evidence="5 6" key="1">
    <citation type="submission" date="2015-09" db="EMBL/GenBank/DDBJ databases">
        <title>Genome sequencing project for genomic taxonomy and phylogenomics of Bacillus-like bacteria.</title>
        <authorList>
            <person name="Liu B."/>
            <person name="Wang J."/>
            <person name="Zhu Y."/>
            <person name="Liu G."/>
            <person name="Chen Q."/>
            <person name="Chen Z."/>
            <person name="Lan J."/>
            <person name="Che J."/>
            <person name="Ge C."/>
            <person name="Shi H."/>
            <person name="Pan Z."/>
            <person name="Liu X."/>
        </authorList>
    </citation>
    <scope>NUCLEOTIDE SEQUENCE [LARGE SCALE GENOMIC DNA]</scope>
    <source>
        <strain evidence="5 6">DSM 19153</strain>
    </source>
</reference>
<dbReference type="InterPro" id="IPR000843">
    <property type="entry name" value="HTH_LacI"/>
</dbReference>
<feature type="domain" description="HTH lacI-type" evidence="4">
    <location>
        <begin position="2"/>
        <end position="56"/>
    </location>
</feature>
<dbReference type="Gene3D" id="1.10.260.40">
    <property type="entry name" value="lambda repressor-like DNA-binding domains"/>
    <property type="match status" value="1"/>
</dbReference>
<keyword evidence="6" id="KW-1185">Reference proteome</keyword>
<keyword evidence="2" id="KW-0238">DNA-binding</keyword>
<evidence type="ECO:0000313" key="5">
    <source>
        <dbReference type="EMBL" id="KQL55905.1"/>
    </source>
</evidence>
<dbReference type="Gene3D" id="3.40.50.2300">
    <property type="match status" value="2"/>
</dbReference>
<sequence>MSTIKDVATKAGVSRSTVSRVLNHHPYVDEKKRKAVQEAIKELGYTPNSSAQRLRGTETKTIAVLVSRIVNPFFSAVVDAMGEVATMHSYRMILCNTRGRADQELHFLELLRTKQVDGVILASIVNDWETIYPYLQYGPIVLCNEYPRDLHGAPVITIDQKKAMTTITKHLLHKGYDSIAYCNVYDVNHLPEGVRSPLAEDRYEGFVQTMKSEGKVIQSSWRFSGHSVDDGRDILRTILGLSNRPNAIITGSDEIAAGIIAEAKVKKVRIPEDLAVVGFDNQPTATLLEPQLTTIHQPTFEMGKQAMEMLLTLLANQNEQYESVTFLEAPIQIRHST</sequence>
<dbReference type="InterPro" id="IPR028082">
    <property type="entry name" value="Peripla_BP_I"/>
</dbReference>
<dbReference type="AlphaFoldDB" id="A0A9D5HZI9"/>
<dbReference type="CDD" id="cd06286">
    <property type="entry name" value="PBP1_CcpB-like"/>
    <property type="match status" value="1"/>
</dbReference>
<dbReference type="PROSITE" id="PS00356">
    <property type="entry name" value="HTH_LACI_1"/>
    <property type="match status" value="1"/>
</dbReference>
<protein>
    <submittedName>
        <fullName evidence="5">LacI family transcriptional regulator</fullName>
    </submittedName>
</protein>
<accession>A0A9D5HZI9</accession>
<dbReference type="PANTHER" id="PTHR30146">
    <property type="entry name" value="LACI-RELATED TRANSCRIPTIONAL REPRESSOR"/>
    <property type="match status" value="1"/>
</dbReference>
<evidence type="ECO:0000259" key="4">
    <source>
        <dbReference type="PROSITE" id="PS50932"/>
    </source>
</evidence>
<keyword evidence="3" id="KW-0804">Transcription</keyword>
<evidence type="ECO:0000256" key="1">
    <source>
        <dbReference type="ARBA" id="ARBA00023015"/>
    </source>
</evidence>
<dbReference type="InterPro" id="IPR010982">
    <property type="entry name" value="Lambda_DNA-bd_dom_sf"/>
</dbReference>
<dbReference type="EMBL" id="LJJD01000036">
    <property type="protein sequence ID" value="KQL55905.1"/>
    <property type="molecule type" value="Genomic_DNA"/>
</dbReference>
<dbReference type="CDD" id="cd01392">
    <property type="entry name" value="HTH_LacI"/>
    <property type="match status" value="1"/>
</dbReference>
<evidence type="ECO:0000256" key="2">
    <source>
        <dbReference type="ARBA" id="ARBA00023125"/>
    </source>
</evidence>
<dbReference type="SUPFAM" id="SSF47413">
    <property type="entry name" value="lambda repressor-like DNA-binding domains"/>
    <property type="match status" value="1"/>
</dbReference>
<evidence type="ECO:0000256" key="3">
    <source>
        <dbReference type="ARBA" id="ARBA00023163"/>
    </source>
</evidence>
<dbReference type="InterPro" id="IPR001761">
    <property type="entry name" value="Peripla_BP/Lac1_sug-bd_dom"/>
</dbReference>
<dbReference type="SMART" id="SM00354">
    <property type="entry name" value="HTH_LACI"/>
    <property type="match status" value="1"/>
</dbReference>
<dbReference type="GO" id="GO:0003700">
    <property type="term" value="F:DNA-binding transcription factor activity"/>
    <property type="evidence" value="ECO:0007669"/>
    <property type="project" value="TreeGrafter"/>
</dbReference>
<dbReference type="Pfam" id="PF00532">
    <property type="entry name" value="Peripla_BP_1"/>
    <property type="match status" value="1"/>
</dbReference>
<organism evidence="5 6">
    <name type="scientific">Alkalicoccobacillus plakortidis</name>
    <dbReference type="NCBI Taxonomy" id="444060"/>
    <lineage>
        <taxon>Bacteria</taxon>
        <taxon>Bacillati</taxon>
        <taxon>Bacillota</taxon>
        <taxon>Bacilli</taxon>
        <taxon>Bacillales</taxon>
        <taxon>Bacillaceae</taxon>
        <taxon>Alkalicoccobacillus</taxon>
    </lineage>
</organism>
<gene>
    <name evidence="5" type="ORF">AN965_16625</name>
</gene>
<dbReference type="PROSITE" id="PS50932">
    <property type="entry name" value="HTH_LACI_2"/>
    <property type="match status" value="1"/>
</dbReference>
<proteinExistence type="predicted"/>